<dbReference type="Gene3D" id="2.30.30.240">
    <property type="entry name" value="PRC-barrel domain"/>
    <property type="match status" value="1"/>
</dbReference>
<evidence type="ECO:0000256" key="3">
    <source>
        <dbReference type="ARBA" id="ARBA00022552"/>
    </source>
</evidence>
<dbReference type="PANTHER" id="PTHR33692:SF1">
    <property type="entry name" value="RIBOSOME MATURATION FACTOR RIMM"/>
    <property type="match status" value="1"/>
</dbReference>
<dbReference type="NCBIfam" id="TIGR02273">
    <property type="entry name" value="16S_RimM"/>
    <property type="match status" value="1"/>
</dbReference>
<comment type="subunit">
    <text evidence="5">Binds ribosomal protein uS19.</text>
</comment>
<feature type="domain" description="RimM N-terminal" evidence="6">
    <location>
        <begin position="16"/>
        <end position="98"/>
    </location>
</feature>
<protein>
    <recommendedName>
        <fullName evidence="5">Ribosome maturation factor RimM</fullName>
    </recommendedName>
</protein>
<reference evidence="8 9" key="1">
    <citation type="submission" date="2022-05" db="EMBL/GenBank/DDBJ databases">
        <authorList>
            <person name="Park J.-S."/>
        </authorList>
    </citation>
    <scope>NUCLEOTIDE SEQUENCE [LARGE SCALE GENOMIC DNA]</scope>
    <source>
        <strain evidence="8 9">2012CJ34-2</strain>
    </source>
</reference>
<comment type="function">
    <text evidence="5">An accessory protein needed during the final step in the assembly of 30S ribosomal subunit, possibly for assembly of the head region. Essential for efficient processing of 16S rRNA. May be needed both before and after RbfA during the maturation of 16S rRNA. It has affinity for free ribosomal 30S subunits but not for 70S ribosomes.</text>
</comment>
<evidence type="ECO:0000256" key="1">
    <source>
        <dbReference type="ARBA" id="ARBA00022490"/>
    </source>
</evidence>
<keyword evidence="4 5" id="KW-0143">Chaperone</keyword>
<gene>
    <name evidence="5 8" type="primary">rimM</name>
    <name evidence="8" type="ORF">M3P05_09470</name>
</gene>
<sequence>MSVAGETAHAPQDLLVMGRVTTVYGIKGWVKVYSFTDPMTNILNYRHWYLRYPNGQTEAVKLDSSRVHGKGLIALFSGCTDRNEALRFAGADILVNSRELPEPESGEYYWYQLEGLTVITQNDAGEDINLGKVHHLMETGSNDVLSVRGARGSIDRRERLIPWIDEQVIQEVNLDEGFIRVDWDPAF</sequence>
<evidence type="ECO:0000256" key="2">
    <source>
        <dbReference type="ARBA" id="ARBA00022517"/>
    </source>
</evidence>
<feature type="domain" description="PRC-barrel" evidence="7">
    <location>
        <begin position="106"/>
        <end position="182"/>
    </location>
</feature>
<dbReference type="InterPro" id="IPR009000">
    <property type="entry name" value="Transl_B-barrel_sf"/>
</dbReference>
<dbReference type="PANTHER" id="PTHR33692">
    <property type="entry name" value="RIBOSOME MATURATION FACTOR RIMM"/>
    <property type="match status" value="1"/>
</dbReference>
<evidence type="ECO:0000256" key="4">
    <source>
        <dbReference type="ARBA" id="ARBA00023186"/>
    </source>
</evidence>
<proteinExistence type="inferred from homology"/>
<keyword evidence="9" id="KW-1185">Reference proteome</keyword>
<dbReference type="SUPFAM" id="SSF50447">
    <property type="entry name" value="Translation proteins"/>
    <property type="match status" value="1"/>
</dbReference>
<accession>A0ABT0PGL9</accession>
<keyword evidence="3 5" id="KW-0698">rRNA processing</keyword>
<evidence type="ECO:0000259" key="6">
    <source>
        <dbReference type="Pfam" id="PF01782"/>
    </source>
</evidence>
<evidence type="ECO:0000256" key="5">
    <source>
        <dbReference type="HAMAP-Rule" id="MF_00014"/>
    </source>
</evidence>
<comment type="domain">
    <text evidence="5">The PRC barrel domain binds ribosomal protein uS19.</text>
</comment>
<keyword evidence="2 5" id="KW-0690">Ribosome biogenesis</keyword>
<name>A0ABT0PGL9_9GAMM</name>
<organism evidence="8 9">
    <name type="scientific">Parendozoicomonas callyspongiae</name>
    <dbReference type="NCBI Taxonomy" id="2942213"/>
    <lineage>
        <taxon>Bacteria</taxon>
        <taxon>Pseudomonadati</taxon>
        <taxon>Pseudomonadota</taxon>
        <taxon>Gammaproteobacteria</taxon>
        <taxon>Oceanospirillales</taxon>
        <taxon>Endozoicomonadaceae</taxon>
        <taxon>Parendozoicomonas</taxon>
    </lineage>
</organism>
<evidence type="ECO:0000259" key="7">
    <source>
        <dbReference type="Pfam" id="PF05239"/>
    </source>
</evidence>
<comment type="subcellular location">
    <subcellularLocation>
        <location evidence="5">Cytoplasm</location>
    </subcellularLocation>
</comment>
<dbReference type="Pfam" id="PF01782">
    <property type="entry name" value="RimM"/>
    <property type="match status" value="1"/>
</dbReference>
<dbReference type="EMBL" id="JAMFLX010000011">
    <property type="protein sequence ID" value="MCL6270161.1"/>
    <property type="molecule type" value="Genomic_DNA"/>
</dbReference>
<dbReference type="SUPFAM" id="SSF50346">
    <property type="entry name" value="PRC-barrel domain"/>
    <property type="match status" value="1"/>
</dbReference>
<comment type="similarity">
    <text evidence="5">Belongs to the RimM family.</text>
</comment>
<comment type="caution">
    <text evidence="8">The sequence shown here is derived from an EMBL/GenBank/DDBJ whole genome shotgun (WGS) entry which is preliminary data.</text>
</comment>
<dbReference type="Pfam" id="PF05239">
    <property type="entry name" value="PRC"/>
    <property type="match status" value="1"/>
</dbReference>
<dbReference type="InterPro" id="IPR011961">
    <property type="entry name" value="RimM"/>
</dbReference>
<dbReference type="InterPro" id="IPR011033">
    <property type="entry name" value="PRC_barrel-like_sf"/>
</dbReference>
<dbReference type="RefSeq" id="WP_249699326.1">
    <property type="nucleotide sequence ID" value="NZ_JAMFLX010000011.1"/>
</dbReference>
<evidence type="ECO:0000313" key="8">
    <source>
        <dbReference type="EMBL" id="MCL6270161.1"/>
    </source>
</evidence>
<dbReference type="InterPro" id="IPR027275">
    <property type="entry name" value="PRC-brl_dom"/>
</dbReference>
<dbReference type="Proteomes" id="UP001203338">
    <property type="component" value="Unassembled WGS sequence"/>
</dbReference>
<evidence type="ECO:0000313" key="9">
    <source>
        <dbReference type="Proteomes" id="UP001203338"/>
    </source>
</evidence>
<dbReference type="InterPro" id="IPR002676">
    <property type="entry name" value="RimM_N"/>
</dbReference>
<dbReference type="HAMAP" id="MF_00014">
    <property type="entry name" value="Ribosome_mat_RimM"/>
    <property type="match status" value="1"/>
</dbReference>
<dbReference type="InterPro" id="IPR036976">
    <property type="entry name" value="RimM_N_sf"/>
</dbReference>
<keyword evidence="1 5" id="KW-0963">Cytoplasm</keyword>
<dbReference type="Gene3D" id="2.40.30.60">
    <property type="entry name" value="RimM"/>
    <property type="match status" value="1"/>
</dbReference>